<accession>A0ABQ8USK9</accession>
<comment type="caution">
    <text evidence="2">The sequence shown here is derived from an EMBL/GenBank/DDBJ whole genome shotgun (WGS) entry which is preliminary data.</text>
</comment>
<sequence length="587" mass="64277">MAEAHRLPEEQELMPRSNASEKANSLMKYRTLRSWLASFILGFLSAAAIFGILAGVLVVVIPPRTPDLISAQTLCYALFFQDAATKQVISLVTATTPNGISFVSDNAGSMAICDSDLLGRRVWFTLSSPGYAYPPDFMGLHGLSVDLTPGNSSTVLLQRTIKAERIYRITGAGLYHHATTINRQRSWHTATPEPLVPIPIDAEEAQLNSGVVGLDSIQNAVFQGISYFFFGDTVPLTYPLGIFAVTGATVATLDVDKGLNLTYFEDRTAGFVRPMTSIPPFDKPTWLSGLVAIPKAPQLDAMVAFYSKVAADMHELERGLLQWNPTLGFFEPIAVLPLDDPMADPLSSNIHVRRYPDHPGTLFFCRPFPTVRLVGAGGPGSLFNKMLQNFTHYEGYTALPPGCDPYTLNGTARVLSACARQLTRDNVTGELLYGWRAHTPPLEGDLEAQLVAAGVMRAAESRWSLVDVETGRPVRVVSGDVQWNLERSRYVLVGEASGAPESALGEVYYSEAEKLEGPWTRAVKIASHPGYSFYNPVHLGMFDSDAFIYFAGTYSNTFSGTQQPVPRADYNNLMYSLDLRTVAGYFL</sequence>
<evidence type="ECO:0000313" key="3">
    <source>
        <dbReference type="Proteomes" id="UP001141327"/>
    </source>
</evidence>
<reference evidence="2" key="1">
    <citation type="journal article" date="2022" name="bioRxiv">
        <title>Genomics of Preaxostyla Flagellates Illuminates Evolutionary Transitions and the Path Towards Mitochondrial Loss.</title>
        <authorList>
            <person name="Novak L.V.F."/>
            <person name="Treitli S.C."/>
            <person name="Pyrih J."/>
            <person name="Halakuc P."/>
            <person name="Pipaliya S.V."/>
            <person name="Vacek V."/>
            <person name="Brzon O."/>
            <person name="Soukal P."/>
            <person name="Eme L."/>
            <person name="Dacks J.B."/>
            <person name="Karnkowska A."/>
            <person name="Elias M."/>
            <person name="Hampl V."/>
        </authorList>
    </citation>
    <scope>NUCLEOTIDE SEQUENCE</scope>
    <source>
        <strain evidence="2">RCP-MX</strain>
    </source>
</reference>
<evidence type="ECO:0000313" key="2">
    <source>
        <dbReference type="EMBL" id="KAJ4462104.1"/>
    </source>
</evidence>
<evidence type="ECO:0000256" key="1">
    <source>
        <dbReference type="SAM" id="Phobius"/>
    </source>
</evidence>
<feature type="transmembrane region" description="Helical" evidence="1">
    <location>
        <begin position="35"/>
        <end position="61"/>
    </location>
</feature>
<dbReference type="EMBL" id="JAPMOS010000004">
    <property type="protein sequence ID" value="KAJ4462104.1"/>
    <property type="molecule type" value="Genomic_DNA"/>
</dbReference>
<keyword evidence="3" id="KW-1185">Reference proteome</keyword>
<name>A0ABQ8USK9_9EUKA</name>
<keyword evidence="1" id="KW-1133">Transmembrane helix</keyword>
<protein>
    <submittedName>
        <fullName evidence="2">Coagulation factor 5/8 type domain protein</fullName>
    </submittedName>
</protein>
<organism evidence="2 3">
    <name type="scientific">Paratrimastix pyriformis</name>
    <dbReference type="NCBI Taxonomy" id="342808"/>
    <lineage>
        <taxon>Eukaryota</taxon>
        <taxon>Metamonada</taxon>
        <taxon>Preaxostyla</taxon>
        <taxon>Paratrimastigidae</taxon>
        <taxon>Paratrimastix</taxon>
    </lineage>
</organism>
<gene>
    <name evidence="2" type="ORF">PAPYR_1279</name>
</gene>
<keyword evidence="1" id="KW-0472">Membrane</keyword>
<proteinExistence type="predicted"/>
<dbReference type="Proteomes" id="UP001141327">
    <property type="component" value="Unassembled WGS sequence"/>
</dbReference>
<keyword evidence="1" id="KW-0812">Transmembrane</keyword>